<dbReference type="Pfam" id="PF09458">
    <property type="entry name" value="H_lectin"/>
    <property type="match status" value="1"/>
</dbReference>
<feature type="domain" description="H-type lectin" evidence="1">
    <location>
        <begin position="44"/>
        <end position="110"/>
    </location>
</feature>
<dbReference type="InterPro" id="IPR019019">
    <property type="entry name" value="H-type_lectin_domain"/>
</dbReference>
<sequence>MAASFNALQQEDIAFSGLHVEEGDATAGAPLIDRGTPNGNRVSTVKVTFATPFSKPPIVHASINYLDFYITGAIRMQVEVKNVTTTDFDVEFFTWMDTKVSGVKARWLAIGSSNSTGALTTV</sequence>
<dbReference type="GO" id="GO:0030246">
    <property type="term" value="F:carbohydrate binding"/>
    <property type="evidence" value="ECO:0007669"/>
    <property type="project" value="UniProtKB-KW"/>
</dbReference>
<dbReference type="Gene3D" id="2.60.40.2080">
    <property type="match status" value="1"/>
</dbReference>
<dbReference type="PANTHER" id="PTHR46938">
    <property type="entry name" value="DISCOIDIN-1 SUBUNIT A-RELATED-RELATED"/>
    <property type="match status" value="1"/>
</dbReference>
<dbReference type="InterPro" id="IPR052487">
    <property type="entry name" value="Galactose-binding_lectin"/>
</dbReference>
<keyword evidence="2" id="KW-0430">Lectin</keyword>
<reference evidence="2 3" key="1">
    <citation type="journal article" date="2014" name="Nat. Commun.">
        <title>Klebsormidium flaccidum genome reveals primary factors for plant terrestrial adaptation.</title>
        <authorList>
            <person name="Hori K."/>
            <person name="Maruyama F."/>
            <person name="Fujisawa T."/>
            <person name="Togashi T."/>
            <person name="Yamamoto N."/>
            <person name="Seo M."/>
            <person name="Sato S."/>
            <person name="Yamada T."/>
            <person name="Mori H."/>
            <person name="Tajima N."/>
            <person name="Moriyama T."/>
            <person name="Ikeuchi M."/>
            <person name="Watanabe M."/>
            <person name="Wada H."/>
            <person name="Kobayashi K."/>
            <person name="Saito M."/>
            <person name="Masuda T."/>
            <person name="Sasaki-Sekimoto Y."/>
            <person name="Mashiguchi K."/>
            <person name="Awai K."/>
            <person name="Shimojima M."/>
            <person name="Masuda S."/>
            <person name="Iwai M."/>
            <person name="Nobusawa T."/>
            <person name="Narise T."/>
            <person name="Kondo S."/>
            <person name="Saito H."/>
            <person name="Sato R."/>
            <person name="Murakawa M."/>
            <person name="Ihara Y."/>
            <person name="Oshima-Yamada Y."/>
            <person name="Ohtaka K."/>
            <person name="Satoh M."/>
            <person name="Sonobe K."/>
            <person name="Ishii M."/>
            <person name="Ohtani R."/>
            <person name="Kanamori-Sato M."/>
            <person name="Honoki R."/>
            <person name="Miyazaki D."/>
            <person name="Mochizuki H."/>
            <person name="Umetsu J."/>
            <person name="Higashi K."/>
            <person name="Shibata D."/>
            <person name="Kamiya Y."/>
            <person name="Sato N."/>
            <person name="Nakamura Y."/>
            <person name="Tabata S."/>
            <person name="Ida S."/>
            <person name="Kurokawa K."/>
            <person name="Ohta H."/>
        </authorList>
    </citation>
    <scope>NUCLEOTIDE SEQUENCE [LARGE SCALE GENOMIC DNA]</scope>
    <source>
        <strain evidence="2 3">NIES-2285</strain>
    </source>
</reference>
<gene>
    <name evidence="2" type="ORF">KFL_003210110</name>
</gene>
<accession>A0A1Y1I7J2</accession>
<dbReference type="Proteomes" id="UP000054558">
    <property type="component" value="Unassembled WGS sequence"/>
</dbReference>
<protein>
    <submittedName>
        <fullName evidence="2">H-type lectin domain containing protein</fullName>
    </submittedName>
</protein>
<name>A0A1Y1I7J2_KLENI</name>
<dbReference type="AlphaFoldDB" id="A0A1Y1I7J2"/>
<dbReference type="EMBL" id="DF237270">
    <property type="protein sequence ID" value="GAQ86935.1"/>
    <property type="molecule type" value="Genomic_DNA"/>
</dbReference>
<organism evidence="2 3">
    <name type="scientific">Klebsormidium nitens</name>
    <name type="common">Green alga</name>
    <name type="synonym">Ulothrix nitens</name>
    <dbReference type="NCBI Taxonomy" id="105231"/>
    <lineage>
        <taxon>Eukaryota</taxon>
        <taxon>Viridiplantae</taxon>
        <taxon>Streptophyta</taxon>
        <taxon>Klebsormidiophyceae</taxon>
        <taxon>Klebsormidiales</taxon>
        <taxon>Klebsormidiaceae</taxon>
        <taxon>Klebsormidium</taxon>
    </lineage>
</organism>
<dbReference type="SUPFAM" id="SSF141086">
    <property type="entry name" value="Agglutinin HPA-like"/>
    <property type="match status" value="1"/>
</dbReference>
<evidence type="ECO:0000313" key="3">
    <source>
        <dbReference type="Proteomes" id="UP000054558"/>
    </source>
</evidence>
<evidence type="ECO:0000313" key="2">
    <source>
        <dbReference type="EMBL" id="GAQ86935.1"/>
    </source>
</evidence>
<keyword evidence="3" id="KW-1185">Reference proteome</keyword>
<dbReference type="OMA" id="VFRTWGD"/>
<proteinExistence type="predicted"/>
<evidence type="ECO:0000259" key="1">
    <source>
        <dbReference type="Pfam" id="PF09458"/>
    </source>
</evidence>
<dbReference type="InterPro" id="IPR037221">
    <property type="entry name" value="H-type_lectin_dom_sf"/>
</dbReference>
<dbReference type="GO" id="GO:0007155">
    <property type="term" value="P:cell adhesion"/>
    <property type="evidence" value="ECO:0007669"/>
    <property type="project" value="InterPro"/>
</dbReference>